<dbReference type="AlphaFoldDB" id="A0A6H0ZRU3"/>
<dbReference type="Proteomes" id="UP000500870">
    <property type="component" value="Chromosome 1"/>
</dbReference>
<evidence type="ECO:0000313" key="1">
    <source>
        <dbReference type="EMBL" id="QIX22581.1"/>
    </source>
</evidence>
<dbReference type="EMBL" id="CP050898">
    <property type="protein sequence ID" value="QIX22581.1"/>
    <property type="molecule type" value="Genomic_DNA"/>
</dbReference>
<dbReference type="RefSeq" id="WP_136882486.1">
    <property type="nucleotide sequence ID" value="NZ_CP050898.1"/>
</dbReference>
<reference evidence="1 2" key="1">
    <citation type="submission" date="2020-04" db="EMBL/GenBank/DDBJ databases">
        <title>FDA dAtabase for Regulatory Grade micrObial Sequences (FDA-ARGOS): Supporting development and validation of Infectious Disease Dx tests.</title>
        <authorList>
            <person name="Sciortino C."/>
            <person name="Tallon L."/>
            <person name="Sadzewicz L."/>
            <person name="Vavikolanu K."/>
            <person name="Mehta A."/>
            <person name="Aluvathingal J."/>
            <person name="Nadendla S."/>
            <person name="Nandy P."/>
            <person name="Geyer C."/>
            <person name="Yan Y."/>
            <person name="Sichtig H."/>
        </authorList>
    </citation>
    <scope>NUCLEOTIDE SEQUENCE [LARGE SCALE GENOMIC DNA]</scope>
    <source>
        <strain evidence="1 2">FDAARGOS_633</strain>
    </source>
</reference>
<accession>A0A6H0ZRU3</accession>
<name>A0A6H0ZRU3_9HYPH</name>
<gene>
    <name evidence="1" type="ORF">FOB41_16245</name>
</gene>
<proteinExistence type="predicted"/>
<protein>
    <submittedName>
        <fullName evidence="1">Uncharacterized protein</fullName>
    </submittedName>
</protein>
<organism evidence="1 2">
    <name type="scientific">Agrobacterium pusense</name>
    <dbReference type="NCBI Taxonomy" id="648995"/>
    <lineage>
        <taxon>Bacteria</taxon>
        <taxon>Pseudomonadati</taxon>
        <taxon>Pseudomonadota</taxon>
        <taxon>Alphaproteobacteria</taxon>
        <taxon>Hyphomicrobiales</taxon>
        <taxon>Rhizobiaceae</taxon>
        <taxon>Rhizobium/Agrobacterium group</taxon>
        <taxon>Agrobacterium</taxon>
    </lineage>
</organism>
<sequence length="129" mass="14123">MTALKLFSIAANGTHMGIFKAIDEHAAVLAYAQDAGYKTIADAAYIHSEYELGEKAADELDQIIADWRAELDVEEVTTGSVVAFSKAADATWFEVIRTHGDHGLEVREVGSEYQTQLLDRCYVAQIKAA</sequence>
<evidence type="ECO:0000313" key="2">
    <source>
        <dbReference type="Proteomes" id="UP000500870"/>
    </source>
</evidence>